<reference evidence="7" key="1">
    <citation type="journal article" date="2020" name="Stud. Mycol.">
        <title>101 Dothideomycetes genomes: a test case for predicting lifestyles and emergence of pathogens.</title>
        <authorList>
            <person name="Haridas S."/>
            <person name="Albert R."/>
            <person name="Binder M."/>
            <person name="Bloem J."/>
            <person name="Labutti K."/>
            <person name="Salamov A."/>
            <person name="Andreopoulos B."/>
            <person name="Baker S."/>
            <person name="Barry K."/>
            <person name="Bills G."/>
            <person name="Bluhm B."/>
            <person name="Cannon C."/>
            <person name="Castanera R."/>
            <person name="Culley D."/>
            <person name="Daum C."/>
            <person name="Ezra D."/>
            <person name="Gonzalez J."/>
            <person name="Henrissat B."/>
            <person name="Kuo A."/>
            <person name="Liang C."/>
            <person name="Lipzen A."/>
            <person name="Lutzoni F."/>
            <person name="Magnuson J."/>
            <person name="Mondo S."/>
            <person name="Nolan M."/>
            <person name="Ohm R."/>
            <person name="Pangilinan J."/>
            <person name="Park H.-J."/>
            <person name="Ramirez L."/>
            <person name="Alfaro M."/>
            <person name="Sun H."/>
            <person name="Tritt A."/>
            <person name="Yoshinaga Y."/>
            <person name="Zwiers L.-H."/>
            <person name="Turgeon B."/>
            <person name="Goodwin S."/>
            <person name="Spatafora J."/>
            <person name="Crous P."/>
            <person name="Grigoriev I."/>
        </authorList>
    </citation>
    <scope>NUCLEOTIDE SEQUENCE</scope>
    <source>
        <strain evidence="7">CBS 125425</strain>
    </source>
</reference>
<accession>A0A9P4RD88</accession>
<keyword evidence="8" id="KW-1185">Reference proteome</keyword>
<dbReference type="InterPro" id="IPR051335">
    <property type="entry name" value="Alanyl-tRNA_Editing_Enzymes"/>
</dbReference>
<dbReference type="SUPFAM" id="SSF50447">
    <property type="entry name" value="Translation proteins"/>
    <property type="match status" value="1"/>
</dbReference>
<proteinExistence type="inferred from homology"/>
<keyword evidence="4" id="KW-0862">Zinc</keyword>
<comment type="caution">
    <text evidence="7">The sequence shown here is derived from an EMBL/GenBank/DDBJ whole genome shotgun (WGS) entry which is preliminary data.</text>
</comment>
<dbReference type="GO" id="GO:0046872">
    <property type="term" value="F:metal ion binding"/>
    <property type="evidence" value="ECO:0007669"/>
    <property type="project" value="UniProtKB-KW"/>
</dbReference>
<organism evidence="7 8">
    <name type="scientific">Polyplosphaeria fusca</name>
    <dbReference type="NCBI Taxonomy" id="682080"/>
    <lineage>
        <taxon>Eukaryota</taxon>
        <taxon>Fungi</taxon>
        <taxon>Dikarya</taxon>
        <taxon>Ascomycota</taxon>
        <taxon>Pezizomycotina</taxon>
        <taxon>Dothideomycetes</taxon>
        <taxon>Pleosporomycetidae</taxon>
        <taxon>Pleosporales</taxon>
        <taxon>Tetraplosphaeriaceae</taxon>
        <taxon>Polyplosphaeria</taxon>
    </lineage>
</organism>
<dbReference type="Gene3D" id="3.30.980.10">
    <property type="entry name" value="Threonyl-trna Synthetase, Chain A, domain 2"/>
    <property type="match status" value="1"/>
</dbReference>
<gene>
    <name evidence="7" type="ORF">EJ04DRAFT_507211</name>
</gene>
<dbReference type="AlphaFoldDB" id="A0A9P4RD88"/>
<dbReference type="Pfam" id="PF07973">
    <property type="entry name" value="tRNA_SAD"/>
    <property type="match status" value="1"/>
</dbReference>
<dbReference type="EMBL" id="ML996097">
    <property type="protein sequence ID" value="KAF2741397.1"/>
    <property type="molecule type" value="Genomic_DNA"/>
</dbReference>
<dbReference type="SMART" id="SM00863">
    <property type="entry name" value="tRNA_SAD"/>
    <property type="match status" value="1"/>
</dbReference>
<evidence type="ECO:0000256" key="1">
    <source>
        <dbReference type="ARBA" id="ARBA00001947"/>
    </source>
</evidence>
<protein>
    <submittedName>
        <fullName evidence="7">ThrRS/AlaRS common domain-containing protein</fullName>
    </submittedName>
</protein>
<dbReference type="PANTHER" id="PTHR43462">
    <property type="entry name" value="ALANYL-TRNA EDITING PROTEIN"/>
    <property type="match status" value="1"/>
</dbReference>
<evidence type="ECO:0000256" key="3">
    <source>
        <dbReference type="ARBA" id="ARBA00022723"/>
    </source>
</evidence>
<dbReference type="GO" id="GO:0005524">
    <property type="term" value="F:ATP binding"/>
    <property type="evidence" value="ECO:0007669"/>
    <property type="project" value="InterPro"/>
</dbReference>
<name>A0A9P4RD88_9PLEO</name>
<dbReference type="Gene3D" id="2.40.30.130">
    <property type="match status" value="1"/>
</dbReference>
<evidence type="ECO:0000256" key="2">
    <source>
        <dbReference type="ARBA" id="ARBA00008429"/>
    </source>
</evidence>
<dbReference type="OrthoDB" id="288942at2759"/>
<dbReference type="InterPro" id="IPR009000">
    <property type="entry name" value="Transl_B-barrel_sf"/>
</dbReference>
<comment type="similarity">
    <text evidence="2">Belongs to the class-II aminoacyl-tRNA synthetase family. Alax-L subfamily.</text>
</comment>
<evidence type="ECO:0000313" key="7">
    <source>
        <dbReference type="EMBL" id="KAF2741397.1"/>
    </source>
</evidence>
<dbReference type="GO" id="GO:0043039">
    <property type="term" value="P:tRNA aminoacylation"/>
    <property type="evidence" value="ECO:0007669"/>
    <property type="project" value="InterPro"/>
</dbReference>
<dbReference type="GO" id="GO:0002196">
    <property type="term" value="F:Ser-tRNA(Ala) deacylase activity"/>
    <property type="evidence" value="ECO:0007669"/>
    <property type="project" value="TreeGrafter"/>
</dbReference>
<keyword evidence="3" id="KW-0479">Metal-binding</keyword>
<comment type="cofactor">
    <cofactor evidence="1">
        <name>Zn(2+)</name>
        <dbReference type="ChEBI" id="CHEBI:29105"/>
    </cofactor>
</comment>
<dbReference type="Proteomes" id="UP000799444">
    <property type="component" value="Unassembled WGS sequence"/>
</dbReference>
<dbReference type="InterPro" id="IPR018163">
    <property type="entry name" value="Thr/Ala-tRNA-synth_IIc_edit"/>
</dbReference>
<dbReference type="PANTHER" id="PTHR43462:SF1">
    <property type="entry name" value="ALANYL-TRNA EDITING PROTEIN AARSD1"/>
    <property type="match status" value="1"/>
</dbReference>
<feature type="domain" description="Threonyl/alanyl tRNA synthetase SAD" evidence="6">
    <location>
        <begin position="229"/>
        <end position="272"/>
    </location>
</feature>
<dbReference type="GO" id="GO:0004812">
    <property type="term" value="F:aminoacyl-tRNA ligase activity"/>
    <property type="evidence" value="ECO:0007669"/>
    <property type="project" value="InterPro"/>
</dbReference>
<evidence type="ECO:0000256" key="5">
    <source>
        <dbReference type="SAM" id="MobiDB-lite"/>
    </source>
</evidence>
<sequence>MAATAVAPAIVGALRCQKDSYLKSLQTDVVSCTEYVLKSGQDKGKAKPQKKSTDPGKALDYGTGTDGKSYMIEFADTILFPEGGGQPTDHGSITPVNGEHGDTIPIKYIQRHGLRAMHFSPKPLQPGTTVRQDVDFHRRWDHMQQHTGQHLLSAIMDTMELETLGWGMALEGEMNYVELSRKPSGDEIRSIQSRCNEVIRQNVPVTVETPEQPNTDTLPEDYDKEKGVVRFIRIGDLDFNACCGTHLKQTSHIALILLHHTQMIRVTNCRLYFSCGDRAIKLATESINGLRAISTSLSSANTPDEVVANVQSLSDRHAEANKRSKKLLGEIARFEGARIKAELGPGKRVFSYRASDGLDFVNLVWTEIKEALKEKGGVVVIASGDVKEAGSMMILGEKELVEHLAAKAKEVVSTLKGGGKGEKWQGKITEWKKGEVDALRKVVEA</sequence>
<evidence type="ECO:0000259" key="6">
    <source>
        <dbReference type="SMART" id="SM00863"/>
    </source>
</evidence>
<dbReference type="SUPFAM" id="SSF55186">
    <property type="entry name" value="ThrRS/AlaRS common domain"/>
    <property type="match status" value="1"/>
</dbReference>
<evidence type="ECO:0000256" key="4">
    <source>
        <dbReference type="ARBA" id="ARBA00022833"/>
    </source>
</evidence>
<feature type="region of interest" description="Disordered" evidence="5">
    <location>
        <begin position="40"/>
        <end position="62"/>
    </location>
</feature>
<dbReference type="FunFam" id="2.40.30.130:FF:000003">
    <property type="entry name" value="alanyl-tRNA editing protein Aarsd1"/>
    <property type="match status" value="1"/>
</dbReference>
<evidence type="ECO:0000313" key="8">
    <source>
        <dbReference type="Proteomes" id="UP000799444"/>
    </source>
</evidence>
<dbReference type="InterPro" id="IPR012947">
    <property type="entry name" value="tRNA_SAD"/>
</dbReference>